<keyword evidence="4" id="KW-1185">Reference proteome</keyword>
<gene>
    <name evidence="3" type="ORF">SAMN05660429_01036</name>
</gene>
<dbReference type="STRING" id="349064.SAMN05660429_01036"/>
<evidence type="ECO:0000313" key="3">
    <source>
        <dbReference type="EMBL" id="SET09676.1"/>
    </source>
</evidence>
<keyword evidence="1" id="KW-0175">Coiled coil</keyword>
<feature type="coiled-coil region" evidence="1">
    <location>
        <begin position="153"/>
        <end position="190"/>
    </location>
</feature>
<keyword evidence="2" id="KW-1133">Transmembrane helix</keyword>
<organism evidence="3 4">
    <name type="scientific">Thalassotalea agarivorans</name>
    <name type="common">Thalassomonas agarivorans</name>
    <dbReference type="NCBI Taxonomy" id="349064"/>
    <lineage>
        <taxon>Bacteria</taxon>
        <taxon>Pseudomonadati</taxon>
        <taxon>Pseudomonadota</taxon>
        <taxon>Gammaproteobacteria</taxon>
        <taxon>Alteromonadales</taxon>
        <taxon>Colwelliaceae</taxon>
        <taxon>Thalassotalea</taxon>
    </lineage>
</organism>
<evidence type="ECO:0000256" key="1">
    <source>
        <dbReference type="SAM" id="Coils"/>
    </source>
</evidence>
<reference evidence="3 4" key="1">
    <citation type="submission" date="2016-10" db="EMBL/GenBank/DDBJ databases">
        <authorList>
            <person name="de Groot N.N."/>
        </authorList>
    </citation>
    <scope>NUCLEOTIDE SEQUENCE [LARGE SCALE GENOMIC DNA]</scope>
    <source>
        <strain evidence="3 4">DSM 19706</strain>
    </source>
</reference>
<keyword evidence="2" id="KW-0472">Membrane</keyword>
<name>A0A1I0BRZ6_THASX</name>
<feature type="transmembrane region" description="Helical" evidence="2">
    <location>
        <begin position="229"/>
        <end position="248"/>
    </location>
</feature>
<dbReference type="AlphaFoldDB" id="A0A1I0BRZ6"/>
<dbReference type="Proteomes" id="UP000199308">
    <property type="component" value="Unassembled WGS sequence"/>
</dbReference>
<protein>
    <submittedName>
        <fullName evidence="3">Uncharacterized protein</fullName>
    </submittedName>
</protein>
<evidence type="ECO:0000256" key="2">
    <source>
        <dbReference type="SAM" id="Phobius"/>
    </source>
</evidence>
<feature type="transmembrane region" description="Helical" evidence="2">
    <location>
        <begin position="190"/>
        <end position="209"/>
    </location>
</feature>
<accession>A0A1I0BRZ6</accession>
<keyword evidence="2" id="KW-0812">Transmembrane</keyword>
<sequence>MESIMYKIKVALLFTVLCSFFAISSETLEKESINLKQNSALQKTLPDDFQSLIVLRKKMLINQSASEDELAKLTEERRYLPSSDAEVESRVKVIQQRVDKDKKDIDDLEAIDNKNDDQLVLLNQLKSYVQEDEYQISRMREERAKAISLDAKIQLLKQHREELFNSIAAIEQKIANLLNLEEERNKFRTLVSVAFCILVAIVIIGFYVIALKKESIAESIFAGEKGIQFVTIFLIVIAIILFGIMGVLESKELSALLGGLSGYILGRVSGAGRDKEATSQPS</sequence>
<proteinExistence type="predicted"/>
<evidence type="ECO:0000313" key="4">
    <source>
        <dbReference type="Proteomes" id="UP000199308"/>
    </source>
</evidence>
<dbReference type="EMBL" id="FOHK01000004">
    <property type="protein sequence ID" value="SET09676.1"/>
    <property type="molecule type" value="Genomic_DNA"/>
</dbReference>